<dbReference type="Proteomes" id="UP000254877">
    <property type="component" value="Unassembled WGS sequence"/>
</dbReference>
<organism evidence="1 2">
    <name type="scientific">Escherichia coli</name>
    <dbReference type="NCBI Taxonomy" id="562"/>
    <lineage>
        <taxon>Bacteria</taxon>
        <taxon>Pseudomonadati</taxon>
        <taxon>Pseudomonadota</taxon>
        <taxon>Gammaproteobacteria</taxon>
        <taxon>Enterobacterales</taxon>
        <taxon>Enterobacteriaceae</taxon>
        <taxon>Escherichia</taxon>
    </lineage>
</organism>
<name>A0A376LIM8_ECOLX</name>
<evidence type="ECO:0000313" key="2">
    <source>
        <dbReference type="Proteomes" id="UP000254877"/>
    </source>
</evidence>
<accession>A0A376LIM8</accession>
<protein>
    <submittedName>
        <fullName evidence="1">Uncharacterized protein</fullName>
    </submittedName>
</protein>
<dbReference type="AlphaFoldDB" id="A0A376LIM8"/>
<proteinExistence type="predicted"/>
<dbReference type="EMBL" id="UGAB01000002">
    <property type="protein sequence ID" value="STF44066.1"/>
    <property type="molecule type" value="Genomic_DNA"/>
</dbReference>
<gene>
    <name evidence="1" type="ORF">NCTC7928_04788</name>
</gene>
<reference evidence="1 2" key="1">
    <citation type="submission" date="2018-06" db="EMBL/GenBank/DDBJ databases">
        <authorList>
            <consortium name="Pathogen Informatics"/>
            <person name="Doyle S."/>
        </authorList>
    </citation>
    <scope>NUCLEOTIDE SEQUENCE [LARGE SCALE GENOMIC DNA]</scope>
    <source>
        <strain evidence="1 2">NCTC7928</strain>
    </source>
</reference>
<evidence type="ECO:0000313" key="1">
    <source>
        <dbReference type="EMBL" id="STF44066.1"/>
    </source>
</evidence>
<sequence>MLSLFWQITPHFEGSGAIKMVLSGFLHCGFSKESMGYVIVQICTLPANAISRWRKYQVFTERTVYPPVQLPVVHGCFMCKWW</sequence>